<dbReference type="EC" id="2.7.1.71" evidence="7"/>
<comment type="catalytic activity">
    <reaction evidence="7">
        <text>shikimate + ATP = 3-phosphoshikimate + ADP + H(+)</text>
        <dbReference type="Rhea" id="RHEA:13121"/>
        <dbReference type="ChEBI" id="CHEBI:15378"/>
        <dbReference type="ChEBI" id="CHEBI:30616"/>
        <dbReference type="ChEBI" id="CHEBI:36208"/>
        <dbReference type="ChEBI" id="CHEBI:145989"/>
        <dbReference type="ChEBI" id="CHEBI:456216"/>
        <dbReference type="EC" id="2.7.1.71"/>
    </reaction>
</comment>
<dbReference type="PANTHER" id="PTHR21087">
    <property type="entry name" value="SHIKIMATE KINASE"/>
    <property type="match status" value="1"/>
</dbReference>
<dbReference type="UniPathway" id="UPA00053">
    <property type="reaction ID" value="UER00088"/>
</dbReference>
<evidence type="ECO:0000256" key="6">
    <source>
        <dbReference type="ARBA" id="ARBA00023141"/>
    </source>
</evidence>
<dbReference type="GO" id="GO:0009073">
    <property type="term" value="P:aromatic amino acid family biosynthetic process"/>
    <property type="evidence" value="ECO:0007669"/>
    <property type="project" value="UniProtKB-KW"/>
</dbReference>
<dbReference type="Pfam" id="PF01202">
    <property type="entry name" value="SKI"/>
    <property type="match status" value="1"/>
</dbReference>
<keyword evidence="7" id="KW-0963">Cytoplasm</keyword>
<feature type="binding site" evidence="7">
    <location>
        <position position="121"/>
    </location>
    <ligand>
        <name>ATP</name>
        <dbReference type="ChEBI" id="CHEBI:30616"/>
    </ligand>
</feature>
<comment type="cofactor">
    <cofactor evidence="7">
        <name>Mg(2+)</name>
        <dbReference type="ChEBI" id="CHEBI:18420"/>
    </cofactor>
    <text evidence="7">Binds 1 Mg(2+) ion per subunit.</text>
</comment>
<keyword evidence="4 7" id="KW-0418">Kinase</keyword>
<dbReference type="Gene3D" id="3.40.50.300">
    <property type="entry name" value="P-loop containing nucleotide triphosphate hydrolases"/>
    <property type="match status" value="1"/>
</dbReference>
<organism evidence="8 9">
    <name type="scientific">Lachnospira eligens</name>
    <dbReference type="NCBI Taxonomy" id="39485"/>
    <lineage>
        <taxon>Bacteria</taxon>
        <taxon>Bacillati</taxon>
        <taxon>Bacillota</taxon>
        <taxon>Clostridia</taxon>
        <taxon>Lachnospirales</taxon>
        <taxon>Lachnospiraceae</taxon>
        <taxon>Lachnospira</taxon>
    </lineage>
</organism>
<dbReference type="InterPro" id="IPR027417">
    <property type="entry name" value="P-loop_NTPase"/>
</dbReference>
<proteinExistence type="inferred from homology"/>
<evidence type="ECO:0000256" key="1">
    <source>
        <dbReference type="ARBA" id="ARBA00022605"/>
    </source>
</evidence>
<keyword evidence="1 7" id="KW-0028">Amino-acid biosynthesis</keyword>
<comment type="pathway">
    <text evidence="7">Metabolic intermediate biosynthesis; chorismate biosynthesis; chorismate from D-erythrose 4-phosphate and phosphoenolpyruvate: step 5/7.</text>
</comment>
<dbReference type="GO" id="GO:0004765">
    <property type="term" value="F:shikimate kinase activity"/>
    <property type="evidence" value="ECO:0007669"/>
    <property type="project" value="UniProtKB-UniRule"/>
</dbReference>
<dbReference type="InterPro" id="IPR000623">
    <property type="entry name" value="Shikimate_kinase/TSH1"/>
</dbReference>
<dbReference type="AlphaFoldDB" id="A0A174YQG3"/>
<evidence type="ECO:0000256" key="2">
    <source>
        <dbReference type="ARBA" id="ARBA00022679"/>
    </source>
</evidence>
<comment type="similarity">
    <text evidence="7">Belongs to the shikimate kinase family.</text>
</comment>
<dbReference type="CDD" id="cd00464">
    <property type="entry name" value="SK"/>
    <property type="match status" value="1"/>
</dbReference>
<comment type="function">
    <text evidence="7">Catalyzes the specific phosphorylation of the 3-hydroxyl group of shikimic acid using ATP as a cosubstrate.</text>
</comment>
<dbReference type="SUPFAM" id="SSF52540">
    <property type="entry name" value="P-loop containing nucleoside triphosphate hydrolases"/>
    <property type="match status" value="1"/>
</dbReference>
<dbReference type="RefSeq" id="WP_055215662.1">
    <property type="nucleotide sequence ID" value="NZ_CZBU01000003.1"/>
</dbReference>
<evidence type="ECO:0000313" key="8">
    <source>
        <dbReference type="EMBL" id="CUQ77385.1"/>
    </source>
</evidence>
<feature type="binding site" evidence="7">
    <location>
        <position position="140"/>
    </location>
    <ligand>
        <name>substrate</name>
    </ligand>
</feature>
<evidence type="ECO:0000313" key="9">
    <source>
        <dbReference type="Proteomes" id="UP000095621"/>
    </source>
</evidence>
<dbReference type="GO" id="GO:0000287">
    <property type="term" value="F:magnesium ion binding"/>
    <property type="evidence" value="ECO:0007669"/>
    <property type="project" value="UniProtKB-UniRule"/>
</dbReference>
<dbReference type="PRINTS" id="PR01100">
    <property type="entry name" value="SHIKIMTKNASE"/>
</dbReference>
<evidence type="ECO:0000256" key="4">
    <source>
        <dbReference type="ARBA" id="ARBA00022777"/>
    </source>
</evidence>
<evidence type="ECO:0000256" key="7">
    <source>
        <dbReference type="HAMAP-Rule" id="MF_00109"/>
    </source>
</evidence>
<comment type="subcellular location">
    <subcellularLocation>
        <location evidence="7">Cytoplasm</location>
    </subcellularLocation>
</comment>
<dbReference type="InterPro" id="IPR031322">
    <property type="entry name" value="Shikimate/glucono_kinase"/>
</dbReference>
<evidence type="ECO:0000256" key="3">
    <source>
        <dbReference type="ARBA" id="ARBA00022741"/>
    </source>
</evidence>
<sequence length="177" mass="20075">MNRKKNIILIGFMGSGKTTFGRWISTSHSMKFIDTDEYIEKKYNKLIKDIFRESGEEAFRNMETQAVRELADSCDNCVISVGGGLPVRDINRRLLKELGIVVYLKTEVDELVKRLSKDTSRPLLAGGNLREKIESLMTAREALYKDAADVIVKTDGRRFEDMYADIVSAVNIGIMED</sequence>
<evidence type="ECO:0000256" key="5">
    <source>
        <dbReference type="ARBA" id="ARBA00022840"/>
    </source>
</evidence>
<reference evidence="8 9" key="1">
    <citation type="submission" date="2015-09" db="EMBL/GenBank/DDBJ databases">
        <authorList>
            <consortium name="Pathogen Informatics"/>
        </authorList>
    </citation>
    <scope>NUCLEOTIDE SEQUENCE [LARGE SCALE GENOMIC DNA]</scope>
    <source>
        <strain evidence="8 9">2789STDY5834875</strain>
    </source>
</reference>
<dbReference type="GO" id="GO:0005829">
    <property type="term" value="C:cytosol"/>
    <property type="evidence" value="ECO:0007669"/>
    <property type="project" value="TreeGrafter"/>
</dbReference>
<feature type="binding site" evidence="7">
    <location>
        <begin position="14"/>
        <end position="19"/>
    </location>
    <ligand>
        <name>ATP</name>
        <dbReference type="ChEBI" id="CHEBI:30616"/>
    </ligand>
</feature>
<name>A0A174YQG3_9FIRM</name>
<dbReference type="OrthoDB" id="9800332at2"/>
<feature type="binding site" evidence="7">
    <location>
        <position position="18"/>
    </location>
    <ligand>
        <name>Mg(2+)</name>
        <dbReference type="ChEBI" id="CHEBI:18420"/>
    </ligand>
</feature>
<feature type="binding site" evidence="7">
    <location>
        <position position="83"/>
    </location>
    <ligand>
        <name>substrate</name>
    </ligand>
</feature>
<accession>A0A174YQG3</accession>
<keyword evidence="5 7" id="KW-0067">ATP-binding</keyword>
<keyword evidence="2 7" id="KW-0808">Transferase</keyword>
<dbReference type="GO" id="GO:0009423">
    <property type="term" value="P:chorismate biosynthetic process"/>
    <property type="evidence" value="ECO:0007669"/>
    <property type="project" value="UniProtKB-UniRule"/>
</dbReference>
<feature type="binding site" evidence="7">
    <location>
        <position position="36"/>
    </location>
    <ligand>
        <name>substrate</name>
    </ligand>
</feature>
<dbReference type="PANTHER" id="PTHR21087:SF16">
    <property type="entry name" value="SHIKIMATE KINASE 1, CHLOROPLASTIC"/>
    <property type="match status" value="1"/>
</dbReference>
<keyword evidence="7" id="KW-0479">Metal-binding</keyword>
<comment type="subunit">
    <text evidence="7">Monomer.</text>
</comment>
<dbReference type="Proteomes" id="UP000095621">
    <property type="component" value="Unassembled WGS sequence"/>
</dbReference>
<keyword evidence="7" id="KW-0460">Magnesium</keyword>
<dbReference type="GO" id="GO:0005524">
    <property type="term" value="F:ATP binding"/>
    <property type="evidence" value="ECO:0007669"/>
    <property type="project" value="UniProtKB-UniRule"/>
</dbReference>
<feature type="binding site" evidence="7">
    <location>
        <position position="157"/>
    </location>
    <ligand>
        <name>ATP</name>
        <dbReference type="ChEBI" id="CHEBI:30616"/>
    </ligand>
</feature>
<dbReference type="HAMAP" id="MF_00109">
    <property type="entry name" value="Shikimate_kinase"/>
    <property type="match status" value="1"/>
</dbReference>
<protein>
    <recommendedName>
        <fullName evidence="7">Shikimate kinase</fullName>
        <shortName evidence="7">SK</shortName>
        <ecNumber evidence="7">2.7.1.71</ecNumber>
    </recommendedName>
</protein>
<keyword evidence="3 7" id="KW-0547">Nucleotide-binding</keyword>
<dbReference type="GO" id="GO:0008652">
    <property type="term" value="P:amino acid biosynthetic process"/>
    <property type="evidence" value="ECO:0007669"/>
    <property type="project" value="UniProtKB-KW"/>
</dbReference>
<keyword evidence="6 7" id="KW-0057">Aromatic amino acid biosynthesis</keyword>
<dbReference type="EMBL" id="CZBU01000003">
    <property type="protein sequence ID" value="CUQ77385.1"/>
    <property type="molecule type" value="Genomic_DNA"/>
</dbReference>
<feature type="binding site" evidence="7">
    <location>
        <position position="60"/>
    </location>
    <ligand>
        <name>substrate</name>
    </ligand>
</feature>
<gene>
    <name evidence="8" type="primary">aroK_1</name>
    <name evidence="7" type="synonym">aroK</name>
    <name evidence="8" type="ORF">ERS852490_01535</name>
</gene>